<name>A0ACA9LXA4_9GLOM</name>
<accession>A0ACA9LXA4</accession>
<proteinExistence type="predicted"/>
<organism evidence="1 2">
    <name type="scientific">Dentiscutata heterogama</name>
    <dbReference type="NCBI Taxonomy" id="1316150"/>
    <lineage>
        <taxon>Eukaryota</taxon>
        <taxon>Fungi</taxon>
        <taxon>Fungi incertae sedis</taxon>
        <taxon>Mucoromycota</taxon>
        <taxon>Glomeromycotina</taxon>
        <taxon>Glomeromycetes</taxon>
        <taxon>Diversisporales</taxon>
        <taxon>Gigasporaceae</taxon>
        <taxon>Dentiscutata</taxon>
    </lineage>
</organism>
<evidence type="ECO:0000313" key="1">
    <source>
        <dbReference type="EMBL" id="CAG8546040.1"/>
    </source>
</evidence>
<sequence>MNRMLKEKKLLISQMRSYRYHATPFNTLFDNNESFMICDDDNYEKKEPTSEEVKDVEFLEEESFKIEELLNLDVANFTNDLDKVILDIGFESSKEEDSNIQNYDAENDADKDNWDPEKEINMMLD</sequence>
<dbReference type="Proteomes" id="UP000789702">
    <property type="component" value="Unassembled WGS sequence"/>
</dbReference>
<reference evidence="1" key="1">
    <citation type="submission" date="2021-06" db="EMBL/GenBank/DDBJ databases">
        <authorList>
            <person name="Kallberg Y."/>
            <person name="Tangrot J."/>
            <person name="Rosling A."/>
        </authorList>
    </citation>
    <scope>NUCLEOTIDE SEQUENCE</scope>
    <source>
        <strain evidence="1">IL203A</strain>
    </source>
</reference>
<dbReference type="EMBL" id="CAJVPU010005311">
    <property type="protein sequence ID" value="CAG8546040.1"/>
    <property type="molecule type" value="Genomic_DNA"/>
</dbReference>
<evidence type="ECO:0000313" key="2">
    <source>
        <dbReference type="Proteomes" id="UP000789702"/>
    </source>
</evidence>
<protein>
    <submittedName>
        <fullName evidence="1">3194_t:CDS:1</fullName>
    </submittedName>
</protein>
<gene>
    <name evidence="1" type="ORF">DHETER_LOCUS5014</name>
</gene>
<keyword evidence="2" id="KW-1185">Reference proteome</keyword>
<comment type="caution">
    <text evidence="1">The sequence shown here is derived from an EMBL/GenBank/DDBJ whole genome shotgun (WGS) entry which is preliminary data.</text>
</comment>